<proteinExistence type="inferred from homology"/>
<dbReference type="SUPFAM" id="SSF55486">
    <property type="entry name" value="Metalloproteases ('zincins'), catalytic domain"/>
    <property type="match status" value="1"/>
</dbReference>
<evidence type="ECO:0000256" key="4">
    <source>
        <dbReference type="ARBA" id="ARBA00012431"/>
    </source>
</evidence>
<evidence type="ECO:0000256" key="9">
    <source>
        <dbReference type="ARBA" id="ARBA00022801"/>
    </source>
</evidence>
<dbReference type="InterPro" id="IPR050414">
    <property type="entry name" value="Fungal_M35_metalloproteases"/>
</dbReference>
<dbReference type="CDD" id="cd11008">
    <property type="entry name" value="M35_deuterolysin_like"/>
    <property type="match status" value="1"/>
</dbReference>
<dbReference type="InterPro" id="IPR001384">
    <property type="entry name" value="Peptidase_M35"/>
</dbReference>
<keyword evidence="7" id="KW-0479">Metal-binding</keyword>
<evidence type="ECO:0000256" key="7">
    <source>
        <dbReference type="ARBA" id="ARBA00022723"/>
    </source>
</evidence>
<dbReference type="Gene3D" id="3.40.390.10">
    <property type="entry name" value="Collagenase (Catalytic Domain)"/>
    <property type="match status" value="1"/>
</dbReference>
<dbReference type="EC" id="3.4.24.39" evidence="4"/>
<dbReference type="PANTHER" id="PTHR37016:SF3">
    <property type="entry name" value="NEUTRAL PROTEASE 2-RELATED"/>
    <property type="match status" value="1"/>
</dbReference>
<dbReference type="EMBL" id="JBBXMP010000104">
    <property type="protein sequence ID" value="KAL0062451.1"/>
    <property type="molecule type" value="Genomic_DNA"/>
</dbReference>
<dbReference type="Proteomes" id="UP001437256">
    <property type="component" value="Unassembled WGS sequence"/>
</dbReference>
<keyword evidence="6" id="KW-0165">Cleavage on pair of basic residues</keyword>
<keyword evidence="15" id="KW-1185">Reference proteome</keyword>
<reference evidence="14 15" key="1">
    <citation type="submission" date="2024-05" db="EMBL/GenBank/DDBJ databases">
        <title>A draft genome resource for the thread blight pathogen Marasmius tenuissimus strain MS-2.</title>
        <authorList>
            <person name="Yulfo-Soto G.E."/>
            <person name="Baruah I.K."/>
            <person name="Amoako-Attah I."/>
            <person name="Bukari Y."/>
            <person name="Meinhardt L.W."/>
            <person name="Bailey B.A."/>
            <person name="Cohen S.P."/>
        </authorList>
    </citation>
    <scope>NUCLEOTIDE SEQUENCE [LARGE SCALE GENOMIC DNA]</scope>
    <source>
        <strain evidence="14 15">MS-2</strain>
    </source>
</reference>
<accession>A0ABR2ZL73</accession>
<gene>
    <name evidence="14" type="ORF">AAF712_010663</name>
</gene>
<feature type="signal peptide" evidence="13">
    <location>
        <begin position="1"/>
        <end position="18"/>
    </location>
</feature>
<evidence type="ECO:0000256" key="12">
    <source>
        <dbReference type="ARBA" id="ARBA00023145"/>
    </source>
</evidence>
<name>A0ABR2ZL73_9AGAR</name>
<keyword evidence="10" id="KW-0862">Zinc</keyword>
<evidence type="ECO:0000256" key="10">
    <source>
        <dbReference type="ARBA" id="ARBA00022833"/>
    </source>
</evidence>
<evidence type="ECO:0000256" key="8">
    <source>
        <dbReference type="ARBA" id="ARBA00022729"/>
    </source>
</evidence>
<evidence type="ECO:0000256" key="2">
    <source>
        <dbReference type="ARBA" id="ARBA00001947"/>
    </source>
</evidence>
<evidence type="ECO:0000313" key="14">
    <source>
        <dbReference type="EMBL" id="KAL0062451.1"/>
    </source>
</evidence>
<keyword evidence="11" id="KW-0482">Metalloprotease</keyword>
<keyword evidence="9" id="KW-0378">Hydrolase</keyword>
<sequence length="355" mass="38018">MFRASVLLSCATLALGLAAGDLKVAVNAVSSSVSSIDDIVLTAVVSNPTDKDIRVIRTNNVLDNLPTKSFSVTKDDQKVTFTGAFASFDLEVDANWVTIPAGQSVAVNHTVSNLYDFESHGTGTYLFAPTAIFQTSNQDEGPLFVDVEGVKVEVKSDGDVSFRDLIPPTASLSTVSCGDANRAKILRDSLASARSLAGGAATDIRSHPNSATWNKFFGGNNRDDIWWRFDIIAGDLASSGTRKIYCNQDPAGICSRAGAYTRVVRSGGNIVGSDIFACDSFYNFQDTPNVCRQNINDITASKGGVMLHELSHATAGTDDVAYSCNTVQGLTAQQKLNNADNYQCMALNIYRIYNC</sequence>
<organism evidence="14 15">
    <name type="scientific">Marasmius tenuissimus</name>
    <dbReference type="NCBI Taxonomy" id="585030"/>
    <lineage>
        <taxon>Eukaryota</taxon>
        <taxon>Fungi</taxon>
        <taxon>Dikarya</taxon>
        <taxon>Basidiomycota</taxon>
        <taxon>Agaricomycotina</taxon>
        <taxon>Agaricomycetes</taxon>
        <taxon>Agaricomycetidae</taxon>
        <taxon>Agaricales</taxon>
        <taxon>Marasmiineae</taxon>
        <taxon>Marasmiaceae</taxon>
        <taxon>Marasmius</taxon>
    </lineage>
</organism>
<feature type="chain" id="PRO_5047247239" description="deuterolysin" evidence="13">
    <location>
        <begin position="19"/>
        <end position="355"/>
    </location>
</feature>
<evidence type="ECO:0000256" key="1">
    <source>
        <dbReference type="ARBA" id="ARBA00001187"/>
    </source>
</evidence>
<dbReference type="Gene3D" id="2.60.40.2970">
    <property type="match status" value="1"/>
</dbReference>
<dbReference type="Pfam" id="PF02102">
    <property type="entry name" value="Peptidase_M35"/>
    <property type="match status" value="1"/>
</dbReference>
<evidence type="ECO:0000313" key="15">
    <source>
        <dbReference type="Proteomes" id="UP001437256"/>
    </source>
</evidence>
<comment type="catalytic activity">
    <reaction evidence="1">
        <text>Preferential cleavage of bonds with hydrophobic residues in P1'. Also 3-Asn-|-Gln-4 and 8-Gly-|-Ser-9 bonds in insulin B chain.</text>
        <dbReference type="EC" id="3.4.24.39"/>
    </reaction>
</comment>
<dbReference type="PANTHER" id="PTHR37016">
    <property type="match status" value="1"/>
</dbReference>
<comment type="similarity">
    <text evidence="3">Belongs to the peptidase M35 family.</text>
</comment>
<evidence type="ECO:0000256" key="5">
    <source>
        <dbReference type="ARBA" id="ARBA00022670"/>
    </source>
</evidence>
<protein>
    <recommendedName>
        <fullName evidence="4">deuterolysin</fullName>
        <ecNumber evidence="4">3.4.24.39</ecNumber>
    </recommendedName>
</protein>
<comment type="caution">
    <text evidence="14">The sequence shown here is derived from an EMBL/GenBank/DDBJ whole genome shotgun (WGS) entry which is preliminary data.</text>
</comment>
<keyword evidence="8 13" id="KW-0732">Signal</keyword>
<keyword evidence="12" id="KW-0865">Zymogen</keyword>
<dbReference type="InterPro" id="IPR024079">
    <property type="entry name" value="MetalloPept_cat_dom_sf"/>
</dbReference>
<evidence type="ECO:0000256" key="6">
    <source>
        <dbReference type="ARBA" id="ARBA00022685"/>
    </source>
</evidence>
<evidence type="ECO:0000256" key="3">
    <source>
        <dbReference type="ARBA" id="ARBA00010279"/>
    </source>
</evidence>
<comment type="cofactor">
    <cofactor evidence="2">
        <name>Zn(2+)</name>
        <dbReference type="ChEBI" id="CHEBI:29105"/>
    </cofactor>
</comment>
<evidence type="ECO:0000256" key="13">
    <source>
        <dbReference type="SAM" id="SignalP"/>
    </source>
</evidence>
<keyword evidence="5" id="KW-0645">Protease</keyword>
<evidence type="ECO:0000256" key="11">
    <source>
        <dbReference type="ARBA" id="ARBA00023049"/>
    </source>
</evidence>